<feature type="transmembrane region" description="Helical" evidence="1">
    <location>
        <begin position="116"/>
        <end position="134"/>
    </location>
</feature>
<accession>A0A5B2VSQ4</accession>
<feature type="transmembrane region" description="Helical" evidence="1">
    <location>
        <begin position="6"/>
        <end position="27"/>
    </location>
</feature>
<sequence>MADPFLIALALKMVTSALIVVAASLVVERAGPFLGAMIATLPISAGPSYAFLAYEHGPAFVEASSLVSLAANAATALFIVLYAALAQRHGVAASIAGALAAWLVTAWTITRFDWSLPAGIALNVAAYGGALLAARRFLGRSSGRGPAAKPWWAVPARAVGVMCLVATVVVVGRLIGPKAAGMAALVPVVLTSLAAVLHPRIGGPATASVMANGLPGMIGFTTSLVVLHVAVVPLGSVLALLAALAVCVGWNVGLTVRQRLLRPGASR</sequence>
<keyword evidence="1" id="KW-0472">Membrane</keyword>
<reference evidence="2 3" key="1">
    <citation type="submission" date="2019-09" db="EMBL/GenBank/DDBJ databases">
        <title>Salinarimonas rosea gen. nov., sp. nov., a new member of the a-2 subgroup of the Proteobacteria.</title>
        <authorList>
            <person name="Liu J."/>
        </authorList>
    </citation>
    <scope>NUCLEOTIDE SEQUENCE [LARGE SCALE GENOMIC DNA]</scope>
    <source>
        <strain evidence="2 3">BN140002</strain>
    </source>
</reference>
<organism evidence="2 3">
    <name type="scientific">Salinarimonas soli</name>
    <dbReference type="NCBI Taxonomy" id="1638099"/>
    <lineage>
        <taxon>Bacteria</taxon>
        <taxon>Pseudomonadati</taxon>
        <taxon>Pseudomonadota</taxon>
        <taxon>Alphaproteobacteria</taxon>
        <taxon>Hyphomicrobiales</taxon>
        <taxon>Salinarimonadaceae</taxon>
        <taxon>Salinarimonas</taxon>
    </lineage>
</organism>
<feature type="transmembrane region" description="Helical" evidence="1">
    <location>
        <begin position="66"/>
        <end position="84"/>
    </location>
</feature>
<feature type="transmembrane region" description="Helical" evidence="1">
    <location>
        <begin position="180"/>
        <end position="197"/>
    </location>
</feature>
<keyword evidence="1" id="KW-1133">Transmembrane helix</keyword>
<dbReference type="RefSeq" id="WP_149815542.1">
    <property type="nucleotide sequence ID" value="NZ_VUOA01000006.1"/>
</dbReference>
<protein>
    <submittedName>
        <fullName evidence="2">Uncharacterized protein</fullName>
    </submittedName>
</protein>
<feature type="transmembrane region" description="Helical" evidence="1">
    <location>
        <begin position="209"/>
        <end position="231"/>
    </location>
</feature>
<comment type="caution">
    <text evidence="2">The sequence shown here is derived from an EMBL/GenBank/DDBJ whole genome shotgun (WGS) entry which is preliminary data.</text>
</comment>
<evidence type="ECO:0000256" key="1">
    <source>
        <dbReference type="SAM" id="Phobius"/>
    </source>
</evidence>
<evidence type="ECO:0000313" key="3">
    <source>
        <dbReference type="Proteomes" id="UP000323142"/>
    </source>
</evidence>
<dbReference type="OrthoDB" id="7275411at2"/>
<dbReference type="EMBL" id="VUOA01000006">
    <property type="protein sequence ID" value="KAA2242271.1"/>
    <property type="molecule type" value="Genomic_DNA"/>
</dbReference>
<feature type="transmembrane region" description="Helical" evidence="1">
    <location>
        <begin position="237"/>
        <end position="256"/>
    </location>
</feature>
<name>A0A5B2VSQ4_9HYPH</name>
<dbReference type="Proteomes" id="UP000323142">
    <property type="component" value="Unassembled WGS sequence"/>
</dbReference>
<feature type="transmembrane region" description="Helical" evidence="1">
    <location>
        <begin position="154"/>
        <end position="174"/>
    </location>
</feature>
<keyword evidence="3" id="KW-1185">Reference proteome</keyword>
<reference evidence="2 3" key="2">
    <citation type="submission" date="2019-09" db="EMBL/GenBank/DDBJ databases">
        <authorList>
            <person name="Jin C."/>
        </authorList>
    </citation>
    <scope>NUCLEOTIDE SEQUENCE [LARGE SCALE GENOMIC DNA]</scope>
    <source>
        <strain evidence="2 3">BN140002</strain>
    </source>
</reference>
<feature type="transmembrane region" description="Helical" evidence="1">
    <location>
        <begin position="34"/>
        <end position="54"/>
    </location>
</feature>
<feature type="transmembrane region" description="Helical" evidence="1">
    <location>
        <begin position="91"/>
        <end position="110"/>
    </location>
</feature>
<proteinExistence type="predicted"/>
<gene>
    <name evidence="2" type="ORF">F0L46_03005</name>
</gene>
<evidence type="ECO:0000313" key="2">
    <source>
        <dbReference type="EMBL" id="KAA2242271.1"/>
    </source>
</evidence>
<keyword evidence="1" id="KW-0812">Transmembrane</keyword>
<dbReference type="AlphaFoldDB" id="A0A5B2VSQ4"/>